<feature type="chain" id="PRO_5032764473" evidence="3">
    <location>
        <begin position="33"/>
        <end position="1882"/>
    </location>
</feature>
<evidence type="ECO:0000313" key="4">
    <source>
        <dbReference type="EMBL" id="CAE8584155.1"/>
    </source>
</evidence>
<feature type="compositionally biased region" description="Low complexity" evidence="2">
    <location>
        <begin position="329"/>
        <end position="345"/>
    </location>
</feature>
<feature type="coiled-coil region" evidence="1">
    <location>
        <begin position="276"/>
        <end position="303"/>
    </location>
</feature>
<feature type="compositionally biased region" description="Acidic residues" evidence="2">
    <location>
        <begin position="426"/>
        <end position="435"/>
    </location>
</feature>
<reference evidence="4" key="1">
    <citation type="submission" date="2021-02" db="EMBL/GenBank/DDBJ databases">
        <authorList>
            <person name="Dougan E. K."/>
            <person name="Rhodes N."/>
            <person name="Thang M."/>
            <person name="Chan C."/>
        </authorList>
    </citation>
    <scope>NUCLEOTIDE SEQUENCE</scope>
</reference>
<name>A0A813D6M3_POLGL</name>
<feature type="region of interest" description="Disordered" evidence="2">
    <location>
        <begin position="234"/>
        <end position="256"/>
    </location>
</feature>
<feature type="compositionally biased region" description="Polar residues" evidence="2">
    <location>
        <begin position="346"/>
        <end position="356"/>
    </location>
</feature>
<evidence type="ECO:0000256" key="1">
    <source>
        <dbReference type="SAM" id="Coils"/>
    </source>
</evidence>
<feature type="region of interest" description="Disordered" evidence="2">
    <location>
        <begin position="778"/>
        <end position="803"/>
    </location>
</feature>
<evidence type="ECO:0000313" key="5">
    <source>
        <dbReference type="Proteomes" id="UP000654075"/>
    </source>
</evidence>
<feature type="compositionally biased region" description="Low complexity" evidence="2">
    <location>
        <begin position="1869"/>
        <end position="1882"/>
    </location>
</feature>
<accession>A0A813D6M3</accession>
<feature type="region of interest" description="Disordered" evidence="2">
    <location>
        <begin position="324"/>
        <end position="356"/>
    </location>
</feature>
<proteinExistence type="predicted"/>
<gene>
    <name evidence="4" type="ORF">PGLA1383_LOCUS3096</name>
</gene>
<feature type="signal peptide" evidence="3">
    <location>
        <begin position="1"/>
        <end position="32"/>
    </location>
</feature>
<keyword evidence="5" id="KW-1185">Reference proteome</keyword>
<feature type="compositionally biased region" description="Low complexity" evidence="2">
    <location>
        <begin position="778"/>
        <end position="796"/>
    </location>
</feature>
<dbReference type="CDD" id="cd14686">
    <property type="entry name" value="bZIP"/>
    <property type="match status" value="1"/>
</dbReference>
<dbReference type="EMBL" id="CAJNNV010001033">
    <property type="protein sequence ID" value="CAE8584155.1"/>
    <property type="molecule type" value="Genomic_DNA"/>
</dbReference>
<dbReference type="Proteomes" id="UP000654075">
    <property type="component" value="Unassembled WGS sequence"/>
</dbReference>
<evidence type="ECO:0000256" key="3">
    <source>
        <dbReference type="SAM" id="SignalP"/>
    </source>
</evidence>
<protein>
    <submittedName>
        <fullName evidence="4">Uncharacterized protein</fullName>
    </submittedName>
</protein>
<organism evidence="4 5">
    <name type="scientific">Polarella glacialis</name>
    <name type="common">Dinoflagellate</name>
    <dbReference type="NCBI Taxonomy" id="89957"/>
    <lineage>
        <taxon>Eukaryota</taxon>
        <taxon>Sar</taxon>
        <taxon>Alveolata</taxon>
        <taxon>Dinophyceae</taxon>
        <taxon>Suessiales</taxon>
        <taxon>Suessiaceae</taxon>
        <taxon>Polarella</taxon>
    </lineage>
</organism>
<comment type="caution">
    <text evidence="4">The sequence shown here is derived from an EMBL/GenBank/DDBJ whole genome shotgun (WGS) entry which is preliminary data.</text>
</comment>
<feature type="compositionally biased region" description="Low complexity" evidence="2">
    <location>
        <begin position="398"/>
        <end position="411"/>
    </location>
</feature>
<keyword evidence="1" id="KW-0175">Coiled coil</keyword>
<sequence>MCQSLRSAMAIRIAVLQAIALMCWATFAPSFGEPSTTVGIALQDDDQCATAGDGSLHDCSLSALQLQKRATSSLIADEGETTVLHSVATSTPLPTNESLPLRSSVAARGNTADLTILEKNEFVASAKSKQAEIMILWNNLSTLEHPVNMSVTNLGDICGDKVEWDEDLGPPAHVERPRSLKRASSCPRATFIEKQFAYLQKELDLEWKTLTKVGRIVEAIKSVLASHEITAPSSLAPKGKKTAAASEEEEVEDPDDDLTVLEIKPKYRIIKKKSLMKELQSKEDDLLNQIADLEAQMLTLKEEVSQVLPLADKWLLDCPNDGKVERTTTKTTSGAKATSTGAPATNSSGKSKTTTLSPVAAVNATSTGAPATNSSGKSKTTTLSPVAAVNATSSGAPATNSSAKSKTTTLSPVAAGKGNTTAAASEEVEDPDDDSTVPAVVPADGPATPPIRFADDEDRELFYQNLGRVVVPQQIDNVDVASSQIAHTQIRAEFYRNWNPPQHAEEIVQTDIKAGVDPSPAQVAWLRDIANKLLPVPVDWSSNPGEVPGYPSSSSAGATGSPAAAQGATGLYGVGPDAPPREAVGRFSCIWMMEEDVATTYERFVRNSTNLDCVGISEPKSLLFWCVDIWLAIAGRRIEARIRQTAKNVMKEIILGIPSEVARLDLANVWRTNVHDAVSISRHELPLRDTADDMMTSALKDAGVEEALWFFPRWEAQNVDSDTDMFLFVTDTKTPNEPLRKKSRKDRKRFNKPVLSLMKGESFVNVVAPIEFEDFPSNNQGSSSSSYSGGSWSTGNLSSEGEGSQSSYIHVWLLTNIIGFRWPVDRICFKMATQCSIAEITALTIPLMKQLDSMTQIEKETSDPGNSLRELLSFYLARRKLVYAAQAINLTYATASKDRGRVGSSKPLVGRTGGSEEDYKHVCPNYRCVPHVQLQGQICPRTVEDFVIIVGASSWNMDVSSGSPGWIFITSAPSDEQVDINSSYQIPLGGLGHQSVSCSSSNMADGAMSYCDLGRERGRQRRMAESTGDEEGVEAFGFHPVLVEAHGLMSTLCTPPENSERVSRTPNPENFEDLVQRTPGAGDLAGLLLGAHMSQDYEDGMPRRAGNDLLKHANIEDMLKMFWDVKGSTSIGGRVLAAAKTDIKSSKAVATRANEIDASLGFDSKGTYLHFSKGPPGNLTLLSHEEILSSTRSYVVACKCMSLNSFSSKLFQEVPALLGAAGNQSQFEQPSPLGIIHYLLHSSKGQMRLSDAEWALMPGPLDEDAASVSWRKNIGKDWGDYAEIESITRGLGDTEGRGQMSWQNCFDQRQIEEEILSGKRPTALPNSPLVGIYRKDPASWHFERKIAYWDLPGLFHRHGSSHTAKQLFDYWNNLVVLKTTKGRSRKTEAYRCMLNKHIGMFLASTHFLTRNPSFVMQLPPVPGHDSKEQLRWRAQFERLAVPIEAFPFEVKKYFKNSLGRWAQVEQFYRCNAKLYWLENVEDAAAVDEGAMGPGVAPHAAAQQDGGRKFEAKRPSFMMKENTKYHCEAKKRYANGKKQFWNEAECGLILSASSQWEVKVKSPDSKNGKTGWICRCCSGGWSGSRESSHFIQINDGSTCLQIILDSPDQKLHNDWTKERMEDCFERNLGDPLGRLAAMSVTGRRVNDLHAFPVNPVTSVTPTDPITFQTHLKERRKCVSLPVSNTQEVPRALRLDWLREGVRRTSSRPSELAPLRAADLRNRHFSGCPTGANSFFLDAIPVAYEANVALLHSDARRILDQYSISYSLQAKLAVAGYVTVDDLSCRWNTPELARSIAEADLEFSPTHQGWDQRSVDHTCMRLFQAVRQAQAVQTAAADAPSSSGQREGVVLQAGKRASLEENYKKNKAQTSSSPPSSNSVKKGK</sequence>
<feature type="region of interest" description="Disordered" evidence="2">
    <location>
        <begin position="393"/>
        <end position="448"/>
    </location>
</feature>
<feature type="compositionally biased region" description="Acidic residues" evidence="2">
    <location>
        <begin position="246"/>
        <end position="256"/>
    </location>
</feature>
<feature type="region of interest" description="Disordered" evidence="2">
    <location>
        <begin position="1834"/>
        <end position="1882"/>
    </location>
</feature>
<keyword evidence="3" id="KW-0732">Signal</keyword>
<evidence type="ECO:0000256" key="2">
    <source>
        <dbReference type="SAM" id="MobiDB-lite"/>
    </source>
</evidence>